<comment type="caution">
    <text evidence="1">The sequence shown here is derived from an EMBL/GenBank/DDBJ whole genome shotgun (WGS) entry which is preliminary data.</text>
</comment>
<evidence type="ECO:0000313" key="1">
    <source>
        <dbReference type="EMBL" id="KAI4307254.1"/>
    </source>
</evidence>
<name>A0ACB9LCC2_BAUVA</name>
<sequence length="364" mass="41069">MVRRTCSIGLSSNHNLFKAYKSIIRKWFRSKKSSFSSRKPPIVVEPKHNSEQQGGFEEEDKQKREERSMNGIHSFRYNEDPFRGNDPTSASSSPRLYRHQSADNSFPSTASSTMDASSRRRSPTPTSSHQSRSKSMRKSNESCHSHSSSKSAEILRTSSPLPTTPSRRGTTPIMFSNSSGMLKPPPILKKLECTLEELCYGCKKNINITREVLTDTGGIVVEEEMLKIKVKPGWKQGTTIKFEGKGSERPGAYREDVVFFISEQRHHLFRREGDDLELEIEIPLVKALTGCTIPVPLLGGQEMDLTVEDIIYPGYEKIIPGQGMPISKDPQKRGNLKIKFLVEFPTQLTQDQRSEVVSILRDSC</sequence>
<accession>A0ACB9LCC2</accession>
<gene>
    <name evidence="1" type="ORF">L6164_030460</name>
</gene>
<reference evidence="1 2" key="1">
    <citation type="journal article" date="2022" name="DNA Res.">
        <title>Chromosomal-level genome assembly of the orchid tree Bauhinia variegata (Leguminosae; Cercidoideae) supports the allotetraploid origin hypothesis of Bauhinia.</title>
        <authorList>
            <person name="Zhong Y."/>
            <person name="Chen Y."/>
            <person name="Zheng D."/>
            <person name="Pang J."/>
            <person name="Liu Y."/>
            <person name="Luo S."/>
            <person name="Meng S."/>
            <person name="Qian L."/>
            <person name="Wei D."/>
            <person name="Dai S."/>
            <person name="Zhou R."/>
        </authorList>
    </citation>
    <scope>NUCLEOTIDE SEQUENCE [LARGE SCALE GENOMIC DNA]</scope>
    <source>
        <strain evidence="1">BV-YZ2020</strain>
    </source>
</reference>
<evidence type="ECO:0000313" key="2">
    <source>
        <dbReference type="Proteomes" id="UP000828941"/>
    </source>
</evidence>
<protein>
    <submittedName>
        <fullName evidence="1">Uncharacterized protein</fullName>
    </submittedName>
</protein>
<organism evidence="1 2">
    <name type="scientific">Bauhinia variegata</name>
    <name type="common">Purple orchid tree</name>
    <name type="synonym">Phanera variegata</name>
    <dbReference type="NCBI Taxonomy" id="167791"/>
    <lineage>
        <taxon>Eukaryota</taxon>
        <taxon>Viridiplantae</taxon>
        <taxon>Streptophyta</taxon>
        <taxon>Embryophyta</taxon>
        <taxon>Tracheophyta</taxon>
        <taxon>Spermatophyta</taxon>
        <taxon>Magnoliopsida</taxon>
        <taxon>eudicotyledons</taxon>
        <taxon>Gunneridae</taxon>
        <taxon>Pentapetalae</taxon>
        <taxon>rosids</taxon>
        <taxon>fabids</taxon>
        <taxon>Fabales</taxon>
        <taxon>Fabaceae</taxon>
        <taxon>Cercidoideae</taxon>
        <taxon>Cercideae</taxon>
        <taxon>Bauhiniinae</taxon>
        <taxon>Bauhinia</taxon>
    </lineage>
</organism>
<dbReference type="Proteomes" id="UP000828941">
    <property type="component" value="Chromosome 12"/>
</dbReference>
<proteinExistence type="predicted"/>
<keyword evidence="2" id="KW-1185">Reference proteome</keyword>
<dbReference type="EMBL" id="CM039437">
    <property type="protein sequence ID" value="KAI4307254.1"/>
    <property type="molecule type" value="Genomic_DNA"/>
</dbReference>